<gene>
    <name evidence="2" type="ORF">UX24_C0015G0001</name>
</gene>
<dbReference type="SUPFAM" id="SSF143120">
    <property type="entry name" value="YefM-like"/>
    <property type="match status" value="1"/>
</dbReference>
<sequence length="84" mass="9588">MREKSIIGLKELREHTEEYIEKVGKGRSFVVVRRSEPIFKIAPVDAWGDEGSWEKAVDFSEVNERGIEAGEVLKSIRKLNGSNR</sequence>
<proteinExistence type="inferred from homology"/>
<reference evidence="2 3" key="1">
    <citation type="journal article" date="2015" name="Nature">
        <title>rRNA introns, odd ribosomes, and small enigmatic genomes across a large radiation of phyla.</title>
        <authorList>
            <person name="Brown C.T."/>
            <person name="Hug L.A."/>
            <person name="Thomas B.C."/>
            <person name="Sharon I."/>
            <person name="Castelle C.J."/>
            <person name="Singh A."/>
            <person name="Wilkins M.J."/>
            <person name="Williams K.H."/>
            <person name="Banfield J.F."/>
        </authorList>
    </citation>
    <scope>NUCLEOTIDE SEQUENCE [LARGE SCALE GENOMIC DNA]</scope>
</reference>
<dbReference type="NCBIfam" id="TIGR01552">
    <property type="entry name" value="phd_fam"/>
    <property type="match status" value="1"/>
</dbReference>
<protein>
    <recommendedName>
        <fullName evidence="4">Antitoxin</fullName>
    </recommendedName>
</protein>
<dbReference type="InterPro" id="IPR036165">
    <property type="entry name" value="YefM-like_sf"/>
</dbReference>
<organism evidence="2 3">
    <name type="scientific">Candidatus Giovannonibacteria bacterium GW2011_GWB1_45_9b</name>
    <dbReference type="NCBI Taxonomy" id="1618653"/>
    <lineage>
        <taxon>Bacteria</taxon>
        <taxon>Candidatus Giovannoniibacteriota</taxon>
    </lineage>
</organism>
<evidence type="ECO:0008006" key="4">
    <source>
        <dbReference type="Google" id="ProtNLM"/>
    </source>
</evidence>
<evidence type="ECO:0000313" key="2">
    <source>
        <dbReference type="EMBL" id="KKU16247.1"/>
    </source>
</evidence>
<name>A0A0G1N7F8_9BACT</name>
<accession>A0A0G1N7F8</accession>
<dbReference type="AlphaFoldDB" id="A0A0G1N7F8"/>
<evidence type="ECO:0000256" key="1">
    <source>
        <dbReference type="ARBA" id="ARBA00009981"/>
    </source>
</evidence>
<comment type="similarity">
    <text evidence="1">Belongs to the phD/YefM antitoxin family.</text>
</comment>
<dbReference type="EMBL" id="LCLL01000015">
    <property type="protein sequence ID" value="KKU16247.1"/>
    <property type="molecule type" value="Genomic_DNA"/>
</dbReference>
<dbReference type="Proteomes" id="UP000034020">
    <property type="component" value="Unassembled WGS sequence"/>
</dbReference>
<comment type="caution">
    <text evidence="2">The sequence shown here is derived from an EMBL/GenBank/DDBJ whole genome shotgun (WGS) entry which is preliminary data.</text>
</comment>
<evidence type="ECO:0000313" key="3">
    <source>
        <dbReference type="Proteomes" id="UP000034020"/>
    </source>
</evidence>